<comment type="similarity">
    <text evidence="1">Belongs to the YciI family.</text>
</comment>
<keyword evidence="4" id="KW-1185">Reference proteome</keyword>
<reference evidence="3 4" key="1">
    <citation type="journal article" date="2014" name="Genome Announc.">
        <title>Genome Sequence of Youngiibacter fragilis, the Type Strain of the Genus Youngiibacter.</title>
        <authorList>
            <person name="Wawrik C.B."/>
            <person name="Callaghan A.V."/>
            <person name="Stamps B.W."/>
            <person name="Wawrik B."/>
        </authorList>
    </citation>
    <scope>NUCLEOTIDE SEQUENCE [LARGE SCALE GENOMIC DNA]</scope>
    <source>
        <strain evidence="3 4">232.1</strain>
    </source>
</reference>
<dbReference type="InterPro" id="IPR005545">
    <property type="entry name" value="YCII"/>
</dbReference>
<dbReference type="AlphaFoldDB" id="V7IBV8"/>
<comment type="caution">
    <text evidence="3">The sequence shown here is derived from an EMBL/GenBank/DDBJ whole genome shotgun (WGS) entry which is preliminary data.</text>
</comment>
<evidence type="ECO:0000313" key="4">
    <source>
        <dbReference type="Proteomes" id="UP000017747"/>
    </source>
</evidence>
<dbReference type="Proteomes" id="UP000017747">
    <property type="component" value="Unassembled WGS sequence"/>
</dbReference>
<dbReference type="RefSeq" id="WP_023384039.1">
    <property type="nucleotide sequence ID" value="NZ_AXUN02000023.1"/>
</dbReference>
<gene>
    <name evidence="3" type="ORF">T472_0201530</name>
</gene>
<accession>V7IBV8</accession>
<protein>
    <recommendedName>
        <fullName evidence="2">YCII-related domain-containing protein</fullName>
    </recommendedName>
</protein>
<dbReference type="STRING" id="994573.T472_0201530"/>
<organism evidence="3 4">
    <name type="scientific">Youngiibacter fragilis 232.1</name>
    <dbReference type="NCBI Taxonomy" id="994573"/>
    <lineage>
        <taxon>Bacteria</taxon>
        <taxon>Bacillati</taxon>
        <taxon>Bacillota</taxon>
        <taxon>Clostridia</taxon>
        <taxon>Eubacteriales</taxon>
        <taxon>Clostridiaceae</taxon>
        <taxon>Youngiibacter</taxon>
    </lineage>
</organism>
<dbReference type="SUPFAM" id="SSF54909">
    <property type="entry name" value="Dimeric alpha+beta barrel"/>
    <property type="match status" value="1"/>
</dbReference>
<evidence type="ECO:0000256" key="1">
    <source>
        <dbReference type="ARBA" id="ARBA00007689"/>
    </source>
</evidence>
<evidence type="ECO:0000259" key="2">
    <source>
        <dbReference type="Pfam" id="PF03795"/>
    </source>
</evidence>
<dbReference type="Gene3D" id="3.30.70.1060">
    <property type="entry name" value="Dimeric alpha+beta barrel"/>
    <property type="match status" value="1"/>
</dbReference>
<dbReference type="OrthoDB" id="8589613at2"/>
<dbReference type="InterPro" id="IPR011008">
    <property type="entry name" value="Dimeric_a/b-barrel"/>
</dbReference>
<name>V7IBV8_9CLOT</name>
<evidence type="ECO:0000313" key="3">
    <source>
        <dbReference type="EMBL" id="ETA82362.1"/>
    </source>
</evidence>
<dbReference type="Pfam" id="PF03795">
    <property type="entry name" value="YCII"/>
    <property type="match status" value="1"/>
</dbReference>
<feature type="domain" description="YCII-related" evidence="2">
    <location>
        <begin position="23"/>
        <end position="83"/>
    </location>
</feature>
<dbReference type="eggNOG" id="ENOG5033150">
    <property type="taxonomic scope" value="Bacteria"/>
</dbReference>
<proteinExistence type="inferred from homology"/>
<dbReference type="EMBL" id="AXUN02000023">
    <property type="protein sequence ID" value="ETA82362.1"/>
    <property type="molecule type" value="Genomic_DNA"/>
</dbReference>
<sequence length="104" mass="11753">MKKEYIYVLRLCERLSNGGAWTAEDEKAVDDHFERLKSMNTEGSLILAGRTQTKDSETFGLVIFEAADDNEAEYIMRSDPAVAGKIMTGEFYPYKVALMRGMTD</sequence>